<proteinExistence type="predicted"/>
<evidence type="ECO:0000313" key="2">
    <source>
        <dbReference type="Proteomes" id="UP000236738"/>
    </source>
</evidence>
<dbReference type="Proteomes" id="UP000236738">
    <property type="component" value="Unassembled WGS sequence"/>
</dbReference>
<dbReference type="InterPro" id="IPR011990">
    <property type="entry name" value="TPR-like_helical_dom_sf"/>
</dbReference>
<evidence type="ECO:0000313" key="1">
    <source>
        <dbReference type="EMBL" id="SEG27347.1"/>
    </source>
</evidence>
<gene>
    <name evidence="1" type="ORF">SAMN05421847_1853</name>
</gene>
<dbReference type="SUPFAM" id="SSF48452">
    <property type="entry name" value="TPR-like"/>
    <property type="match status" value="1"/>
</dbReference>
<keyword evidence="2" id="KW-1185">Reference proteome</keyword>
<dbReference type="RefSeq" id="WP_103913813.1">
    <property type="nucleotide sequence ID" value="NZ_FNUS01000004.1"/>
</dbReference>
<protein>
    <submittedName>
        <fullName evidence="1">Uncharacterized protein</fullName>
    </submittedName>
</protein>
<dbReference type="EMBL" id="FNUS01000004">
    <property type="protein sequence ID" value="SEG27347.1"/>
    <property type="molecule type" value="Genomic_DNA"/>
</dbReference>
<organism evidence="1 2">
    <name type="scientific">Halpernia humi</name>
    <dbReference type="NCBI Taxonomy" id="493375"/>
    <lineage>
        <taxon>Bacteria</taxon>
        <taxon>Pseudomonadati</taxon>
        <taxon>Bacteroidota</taxon>
        <taxon>Flavobacteriia</taxon>
        <taxon>Flavobacteriales</taxon>
        <taxon>Weeksellaceae</taxon>
        <taxon>Chryseobacterium group</taxon>
        <taxon>Halpernia</taxon>
    </lineage>
</organism>
<dbReference type="Gene3D" id="1.25.40.10">
    <property type="entry name" value="Tetratricopeptide repeat domain"/>
    <property type="match status" value="1"/>
</dbReference>
<dbReference type="AlphaFoldDB" id="A0A1H5YV61"/>
<reference evidence="2" key="1">
    <citation type="submission" date="2016-10" db="EMBL/GenBank/DDBJ databases">
        <authorList>
            <person name="Varghese N."/>
            <person name="Submissions S."/>
        </authorList>
    </citation>
    <scope>NUCLEOTIDE SEQUENCE [LARGE SCALE GENOMIC DNA]</scope>
    <source>
        <strain evidence="2">DSM 21580</strain>
    </source>
</reference>
<name>A0A1H5YV61_9FLAO</name>
<accession>A0A1H5YV61</accession>
<dbReference type="OrthoDB" id="1122255at2"/>
<sequence>MNLTKNKYYFEALDFYPYNLPDCLEALNYALSYDPEDSDALCLMGRIYSEVLKDYEKAKDYFEEAMLHNVSNINTPQYYIACLLNNEDYYEAEKLINYALKIKGIDRYNLLYYRSILSEKRGSLRNALQFLKDAEQLCFCASSLEIVKERKKFIKSKIAKKKSKQKKETN</sequence>